<gene>
    <name evidence="1" type="ORF">LCGC14_2371080</name>
</gene>
<accession>A0A0F9EYG3</accession>
<proteinExistence type="predicted"/>
<evidence type="ECO:0000313" key="1">
    <source>
        <dbReference type="EMBL" id="KKL28843.1"/>
    </source>
</evidence>
<name>A0A0F9EYG3_9ZZZZ</name>
<comment type="caution">
    <text evidence="1">The sequence shown here is derived from an EMBL/GenBank/DDBJ whole genome shotgun (WGS) entry which is preliminary data.</text>
</comment>
<organism evidence="1">
    <name type="scientific">marine sediment metagenome</name>
    <dbReference type="NCBI Taxonomy" id="412755"/>
    <lineage>
        <taxon>unclassified sequences</taxon>
        <taxon>metagenomes</taxon>
        <taxon>ecological metagenomes</taxon>
    </lineage>
</organism>
<reference evidence="1" key="1">
    <citation type="journal article" date="2015" name="Nature">
        <title>Complex archaea that bridge the gap between prokaryotes and eukaryotes.</title>
        <authorList>
            <person name="Spang A."/>
            <person name="Saw J.H."/>
            <person name="Jorgensen S.L."/>
            <person name="Zaremba-Niedzwiedzka K."/>
            <person name="Martijn J."/>
            <person name="Lind A.E."/>
            <person name="van Eijk R."/>
            <person name="Schleper C."/>
            <person name="Guy L."/>
            <person name="Ettema T.J."/>
        </authorList>
    </citation>
    <scope>NUCLEOTIDE SEQUENCE</scope>
</reference>
<protein>
    <submittedName>
        <fullName evidence="1">Uncharacterized protein</fullName>
    </submittedName>
</protein>
<dbReference type="AlphaFoldDB" id="A0A0F9EYG3"/>
<dbReference type="EMBL" id="LAZR01034952">
    <property type="protein sequence ID" value="KKL28843.1"/>
    <property type="molecule type" value="Genomic_DNA"/>
</dbReference>
<sequence>MKHNEISAMYRDVLNAVGIGELSISTDEGQFWDKRIYNFASLSQHAPESEVP</sequence>